<name>A0A2S7UWT7_9GAMM</name>
<organism evidence="1 2">
    <name type="scientific">Psychrosphaera saromensis</name>
    <dbReference type="NCBI Taxonomy" id="716813"/>
    <lineage>
        <taxon>Bacteria</taxon>
        <taxon>Pseudomonadati</taxon>
        <taxon>Pseudomonadota</taxon>
        <taxon>Gammaproteobacteria</taxon>
        <taxon>Alteromonadales</taxon>
        <taxon>Pseudoalteromonadaceae</taxon>
        <taxon>Psychrosphaera</taxon>
    </lineage>
</organism>
<dbReference type="EMBL" id="MSCH01000003">
    <property type="protein sequence ID" value="PQJ54407.1"/>
    <property type="molecule type" value="Genomic_DNA"/>
</dbReference>
<dbReference type="InterPro" id="IPR008554">
    <property type="entry name" value="Glutaredoxin-like"/>
</dbReference>
<evidence type="ECO:0000313" key="2">
    <source>
        <dbReference type="Proteomes" id="UP000239007"/>
    </source>
</evidence>
<dbReference type="Pfam" id="PF05768">
    <property type="entry name" value="Glrx-like"/>
    <property type="match status" value="1"/>
</dbReference>
<reference evidence="1 2" key="1">
    <citation type="submission" date="2016-12" db="EMBL/GenBank/DDBJ databases">
        <title>Diversity of luminous bacteria.</title>
        <authorList>
            <person name="Yoshizawa S."/>
            <person name="Kogure K."/>
        </authorList>
    </citation>
    <scope>NUCLEOTIDE SEQUENCE [LARGE SCALE GENOMIC DNA]</scope>
    <source>
        <strain evidence="1 2">SA4-48</strain>
    </source>
</reference>
<dbReference type="SUPFAM" id="SSF52833">
    <property type="entry name" value="Thioredoxin-like"/>
    <property type="match status" value="1"/>
</dbReference>
<comment type="caution">
    <text evidence="1">The sequence shown here is derived from an EMBL/GenBank/DDBJ whole genome shotgun (WGS) entry which is preliminary data.</text>
</comment>
<dbReference type="Gene3D" id="3.40.30.10">
    <property type="entry name" value="Glutaredoxin"/>
    <property type="match status" value="1"/>
</dbReference>
<keyword evidence="2" id="KW-1185">Reference proteome</keyword>
<sequence>MIKQVLLYSTDGCHLCDDALKLCQSLRLSPTIIDIVEDDDLVHLYGEHIPVLLVEREEQALFWPFDAEQIKQYLKFYGIS</sequence>
<dbReference type="AlphaFoldDB" id="A0A2S7UWT7"/>
<evidence type="ECO:0000313" key="1">
    <source>
        <dbReference type="EMBL" id="PQJ54407.1"/>
    </source>
</evidence>
<accession>A0A2S7UWT7</accession>
<protein>
    <recommendedName>
        <fullName evidence="3">Thioredoxin family protein</fullName>
    </recommendedName>
</protein>
<gene>
    <name evidence="1" type="ORF">BTO11_12545</name>
</gene>
<dbReference type="OrthoDB" id="8537427at2"/>
<dbReference type="RefSeq" id="WP_105052922.1">
    <property type="nucleotide sequence ID" value="NZ_BMYG01000001.1"/>
</dbReference>
<dbReference type="Proteomes" id="UP000239007">
    <property type="component" value="Unassembled WGS sequence"/>
</dbReference>
<evidence type="ECO:0008006" key="3">
    <source>
        <dbReference type="Google" id="ProtNLM"/>
    </source>
</evidence>
<proteinExistence type="predicted"/>
<dbReference type="InterPro" id="IPR036249">
    <property type="entry name" value="Thioredoxin-like_sf"/>
</dbReference>